<sequence length="212" mass="24759">MDIYFIRHGKDEEGYRGGWSQRGLTEEGRKQAQKLANHLYANKDIFKFTRLISSDLNRAKETAYYIAEKFEIEIELNQEWRETNNGIIAGLPNEEVEKTFPGLYFASLGMDESYSGGESPREFFDRISHSFYKLIEEVNQRKEDIVVITHSGVINIIYHLVKGIEWNNKRSKITNCYNTSVHKIAIDGKNMKVALNNYIDHLSYTLRRIDHE</sequence>
<gene>
    <name evidence="3" type="ORF">I5677_16895</name>
</gene>
<dbReference type="CDD" id="cd07067">
    <property type="entry name" value="HP_PGM_like"/>
    <property type="match status" value="1"/>
</dbReference>
<dbReference type="InterPro" id="IPR013078">
    <property type="entry name" value="His_Pase_superF_clade-1"/>
</dbReference>
<dbReference type="RefSeq" id="WP_197662825.1">
    <property type="nucleotide sequence ID" value="NZ_JAEAGR010000029.1"/>
</dbReference>
<feature type="binding site" evidence="2">
    <location>
        <position position="58"/>
    </location>
    <ligand>
        <name>substrate</name>
    </ligand>
</feature>
<dbReference type="PANTHER" id="PTHR48100">
    <property type="entry name" value="BROAD-SPECIFICITY PHOSPHATASE YOR283W-RELATED"/>
    <property type="match status" value="1"/>
</dbReference>
<evidence type="ECO:0000313" key="4">
    <source>
        <dbReference type="Proteomes" id="UP000623269"/>
    </source>
</evidence>
<name>A0A8J7H5G4_9FIRM</name>
<dbReference type="Pfam" id="PF00300">
    <property type="entry name" value="His_Phos_1"/>
    <property type="match status" value="1"/>
</dbReference>
<protein>
    <submittedName>
        <fullName evidence="3">Histidine phosphatase family protein</fullName>
    </submittedName>
</protein>
<proteinExistence type="predicted"/>
<comment type="caution">
    <text evidence="3">The sequence shown here is derived from an EMBL/GenBank/DDBJ whole genome shotgun (WGS) entry which is preliminary data.</text>
</comment>
<dbReference type="Proteomes" id="UP000623269">
    <property type="component" value="Unassembled WGS sequence"/>
</dbReference>
<dbReference type="Gene3D" id="3.40.50.1240">
    <property type="entry name" value="Phosphoglycerate mutase-like"/>
    <property type="match status" value="1"/>
</dbReference>
<evidence type="ECO:0000256" key="1">
    <source>
        <dbReference type="PIRSR" id="PIRSR613078-1"/>
    </source>
</evidence>
<dbReference type="SMART" id="SM00855">
    <property type="entry name" value="PGAM"/>
    <property type="match status" value="1"/>
</dbReference>
<feature type="active site" description="Proton donor/acceptor" evidence="1">
    <location>
        <position position="82"/>
    </location>
</feature>
<dbReference type="SUPFAM" id="SSF53254">
    <property type="entry name" value="Phosphoglycerate mutase-like"/>
    <property type="match status" value="1"/>
</dbReference>
<evidence type="ECO:0000256" key="2">
    <source>
        <dbReference type="PIRSR" id="PIRSR613078-2"/>
    </source>
</evidence>
<dbReference type="GO" id="GO:0016791">
    <property type="term" value="F:phosphatase activity"/>
    <property type="evidence" value="ECO:0007669"/>
    <property type="project" value="TreeGrafter"/>
</dbReference>
<keyword evidence="4" id="KW-1185">Reference proteome</keyword>
<evidence type="ECO:0000313" key="3">
    <source>
        <dbReference type="EMBL" id="MBH1942572.1"/>
    </source>
</evidence>
<dbReference type="InterPro" id="IPR050275">
    <property type="entry name" value="PGM_Phosphatase"/>
</dbReference>
<organism evidence="3 4">
    <name type="scientific">Mobilitalea sibirica</name>
    <dbReference type="NCBI Taxonomy" id="1462919"/>
    <lineage>
        <taxon>Bacteria</taxon>
        <taxon>Bacillati</taxon>
        <taxon>Bacillota</taxon>
        <taxon>Clostridia</taxon>
        <taxon>Lachnospirales</taxon>
        <taxon>Lachnospiraceae</taxon>
        <taxon>Mobilitalea</taxon>
    </lineage>
</organism>
<reference evidence="3" key="1">
    <citation type="submission" date="2020-12" db="EMBL/GenBank/DDBJ databases">
        <title>M. sibirica DSM 26468T genome.</title>
        <authorList>
            <person name="Thieme N."/>
            <person name="Rettenmaier R."/>
            <person name="Zverlov V."/>
            <person name="Liebl W."/>
        </authorList>
    </citation>
    <scope>NUCLEOTIDE SEQUENCE</scope>
    <source>
        <strain evidence="3">DSM 26468</strain>
    </source>
</reference>
<dbReference type="InterPro" id="IPR029033">
    <property type="entry name" value="His_PPase_superfam"/>
</dbReference>
<accession>A0A8J7H5G4</accession>
<dbReference type="AlphaFoldDB" id="A0A8J7H5G4"/>
<feature type="active site" description="Tele-phosphohistidine intermediate" evidence="1">
    <location>
        <position position="8"/>
    </location>
</feature>
<dbReference type="EMBL" id="JAEAGR010000029">
    <property type="protein sequence ID" value="MBH1942572.1"/>
    <property type="molecule type" value="Genomic_DNA"/>
</dbReference>